<feature type="non-terminal residue" evidence="5">
    <location>
        <position position="1"/>
    </location>
</feature>
<dbReference type="GO" id="GO:0016887">
    <property type="term" value="F:ATP hydrolysis activity"/>
    <property type="evidence" value="ECO:0007669"/>
    <property type="project" value="InterPro"/>
</dbReference>
<dbReference type="PANTHER" id="PTHR11638:SF18">
    <property type="entry name" value="HEAT SHOCK PROTEIN 104"/>
    <property type="match status" value="1"/>
</dbReference>
<dbReference type="InterPro" id="IPR003959">
    <property type="entry name" value="ATPase_AAA_core"/>
</dbReference>
<dbReference type="STRING" id="5539.A0A3E2GXG0"/>
<dbReference type="GO" id="GO:0034605">
    <property type="term" value="P:cellular response to heat"/>
    <property type="evidence" value="ECO:0007669"/>
    <property type="project" value="TreeGrafter"/>
</dbReference>
<reference evidence="5 6" key="1">
    <citation type="submission" date="2018-05" db="EMBL/GenBank/DDBJ databases">
        <title>Draft genome sequence of Scytalidium lignicola DSM 105466, a ubiquitous saprotrophic fungus.</title>
        <authorList>
            <person name="Buettner E."/>
            <person name="Gebauer A.M."/>
            <person name="Hofrichter M."/>
            <person name="Liers C."/>
            <person name="Kellner H."/>
        </authorList>
    </citation>
    <scope>NUCLEOTIDE SEQUENCE [LARGE SCALE GENOMIC DNA]</scope>
    <source>
        <strain evidence="5 6">DSM 105466</strain>
    </source>
</reference>
<dbReference type="InterPro" id="IPR003593">
    <property type="entry name" value="AAA+_ATPase"/>
</dbReference>
<comment type="caution">
    <text evidence="5">The sequence shown here is derived from an EMBL/GenBank/DDBJ whole genome shotgun (WGS) entry which is preliminary data.</text>
</comment>
<dbReference type="AlphaFoldDB" id="A0A3E2GXG0"/>
<organism evidence="5 6">
    <name type="scientific">Scytalidium lignicola</name>
    <name type="common">Hyphomycete</name>
    <dbReference type="NCBI Taxonomy" id="5539"/>
    <lineage>
        <taxon>Eukaryota</taxon>
        <taxon>Fungi</taxon>
        <taxon>Dikarya</taxon>
        <taxon>Ascomycota</taxon>
        <taxon>Pezizomycotina</taxon>
        <taxon>Leotiomycetes</taxon>
        <taxon>Leotiomycetes incertae sedis</taxon>
        <taxon>Scytalidium</taxon>
    </lineage>
</organism>
<dbReference type="Pfam" id="PF07724">
    <property type="entry name" value="AAA_2"/>
    <property type="match status" value="1"/>
</dbReference>
<evidence type="ECO:0000259" key="4">
    <source>
        <dbReference type="SMART" id="SM00382"/>
    </source>
</evidence>
<dbReference type="InterPro" id="IPR027417">
    <property type="entry name" value="P-loop_NTPase"/>
</dbReference>
<proteinExistence type="predicted"/>
<accession>A0A3E2GXG0</accession>
<dbReference type="Gene3D" id="3.40.50.300">
    <property type="entry name" value="P-loop containing nucleotide triphosphate hydrolases"/>
    <property type="match status" value="1"/>
</dbReference>
<dbReference type="PANTHER" id="PTHR11638">
    <property type="entry name" value="ATP-DEPENDENT CLP PROTEASE"/>
    <property type="match status" value="1"/>
</dbReference>
<keyword evidence="6" id="KW-1185">Reference proteome</keyword>
<feature type="domain" description="AAA+ ATPase" evidence="4">
    <location>
        <begin position="420"/>
        <end position="557"/>
    </location>
</feature>
<sequence length="719" mass="80109">MALHAETPTNGLDHTIVKDIMNECGCTKERAIKLLQYTNNDPDKAKHHHRTLMKYMGESPRVLSPSHMPSQLDMPLALPNFPQLEPIKTTFDVHKPKQEEGAESCTSSCSDEGLMDATPPEDEPQTGDQVLQLLRPASSTSIHKSSGSLSQLTNPQSETASPEVLSENANQKEQKEDWDFILPELPYPSELMLGVANESSTLNMEELIVAVQHGSDLQTIQDFLGYYDSTIVKSRINDEVAGFPSIFFAVATNNERIIRTWVSYGGDVNATHAASKVPLLAFAIMHSENLQTDTTLTVATLLSLGADPRAIPTGLYTPFYQDLSATGPDDNSLRDLSHENASWWSPAAKAKLARTANITQRYYLERASKTKPPSIRHKQIAVRRNAQALLGIPYFLIGQTWAANRLLQKLLNYLLLPSKRPLVLVFAGPSGHGKTELARRLGHLLSLELEVVDCTIFNREMELFGPREPYVGSENGSPLNNFLARKAGERCIVFLDEFEKTNREIHQSLLLPFDKGEYQDRRNKKTIDCSKTIWVLATNALDATINSFCKQHHKAIFIDEDQSKKQKLVRGLSKEIKEVFLQEFGSPMTGRVSDFLPFLPFSPGEQAVIVHKYLLELARKVRNPVNMSIGPDEQLLGNIRMQIRQDASVCRSLAEADYHPDLGARSLITAVRTVEDLLVEAYLSVDDEIKESDIVLDFMVDVKGGEVVANMLTPPSPKG</sequence>
<feature type="non-terminal residue" evidence="5">
    <location>
        <position position="719"/>
    </location>
</feature>
<protein>
    <recommendedName>
        <fullName evidence="4">AAA+ ATPase domain-containing protein</fullName>
    </recommendedName>
</protein>
<dbReference type="InterPro" id="IPR036770">
    <property type="entry name" value="Ankyrin_rpt-contain_sf"/>
</dbReference>
<keyword evidence="1" id="KW-0547">Nucleotide-binding</keyword>
<keyword evidence="2" id="KW-0067">ATP-binding</keyword>
<evidence type="ECO:0000256" key="3">
    <source>
        <dbReference type="SAM" id="MobiDB-lite"/>
    </source>
</evidence>
<dbReference type="OrthoDB" id="47330at2759"/>
<evidence type="ECO:0000313" key="6">
    <source>
        <dbReference type="Proteomes" id="UP000258309"/>
    </source>
</evidence>
<dbReference type="SUPFAM" id="SSF52540">
    <property type="entry name" value="P-loop containing nucleoside triphosphate hydrolases"/>
    <property type="match status" value="1"/>
</dbReference>
<dbReference type="SMART" id="SM00382">
    <property type="entry name" value="AAA"/>
    <property type="match status" value="1"/>
</dbReference>
<dbReference type="InterPro" id="IPR001270">
    <property type="entry name" value="ClpA/B"/>
</dbReference>
<dbReference type="GO" id="GO:0005737">
    <property type="term" value="C:cytoplasm"/>
    <property type="evidence" value="ECO:0007669"/>
    <property type="project" value="TreeGrafter"/>
</dbReference>
<name>A0A3E2GXG0_SCYLI</name>
<dbReference type="GO" id="GO:0005524">
    <property type="term" value="F:ATP binding"/>
    <property type="evidence" value="ECO:0007669"/>
    <property type="project" value="UniProtKB-KW"/>
</dbReference>
<dbReference type="Proteomes" id="UP000258309">
    <property type="component" value="Unassembled WGS sequence"/>
</dbReference>
<dbReference type="OMA" id="PYFLIGQ"/>
<dbReference type="EMBL" id="NCSJ02000303">
    <property type="protein sequence ID" value="RFU25801.1"/>
    <property type="molecule type" value="Genomic_DNA"/>
</dbReference>
<gene>
    <name evidence="5" type="ORF">B7463_g10533</name>
</gene>
<feature type="compositionally biased region" description="Polar residues" evidence="3">
    <location>
        <begin position="137"/>
        <end position="160"/>
    </location>
</feature>
<evidence type="ECO:0000313" key="5">
    <source>
        <dbReference type="EMBL" id="RFU25801.1"/>
    </source>
</evidence>
<dbReference type="PRINTS" id="PR00300">
    <property type="entry name" value="CLPPROTEASEA"/>
</dbReference>
<feature type="region of interest" description="Disordered" evidence="3">
    <location>
        <begin position="95"/>
        <end position="176"/>
    </location>
</feature>
<evidence type="ECO:0000256" key="1">
    <source>
        <dbReference type="ARBA" id="ARBA00022741"/>
    </source>
</evidence>
<dbReference type="SUPFAM" id="SSF48403">
    <property type="entry name" value="Ankyrin repeat"/>
    <property type="match status" value="1"/>
</dbReference>
<dbReference type="InterPro" id="IPR050130">
    <property type="entry name" value="ClpA_ClpB"/>
</dbReference>
<evidence type="ECO:0000256" key="2">
    <source>
        <dbReference type="ARBA" id="ARBA00022840"/>
    </source>
</evidence>